<name>A0A9E8LUL8_9BACI</name>
<reference evidence="8" key="1">
    <citation type="submission" date="2022-09" db="EMBL/GenBank/DDBJ databases">
        <title>Complete Genomes of Fervidibacillus albus and Fervidibacillus halotolerans isolated from tidal flat sediments.</title>
        <authorList>
            <person name="Kwon K.K."/>
            <person name="Yang S.-H."/>
            <person name="Park M.J."/>
            <person name="Oh H.-M."/>
        </authorList>
    </citation>
    <scope>NUCLEOTIDE SEQUENCE</scope>
    <source>
        <strain evidence="8">MEBiC13591</strain>
    </source>
</reference>
<feature type="domain" description="Methyltransferase small" evidence="6">
    <location>
        <begin position="120"/>
        <end position="198"/>
    </location>
</feature>
<evidence type="ECO:0000256" key="1">
    <source>
        <dbReference type="ARBA" id="ARBA00022603"/>
    </source>
</evidence>
<sequence length="291" mass="32875">MKRNESIRKVFEALNWARQFLREKGREENVAHIAMEFCLGMGRTELLANMHRPLNATEFETFQQMIIQHGEGVPIQYVIGYEEFYGRKFHVNEHCLIPRPETEELVLGTITRMKKSFSNQALEVVDIGTGSGVIAITLKLEVPTLHVTATDISTKTLDVAKNNARTLGANIEWVEGDLLTPLIGSKRFDCVVSNPPYIPIGEKENLSVIVKNYEPERALFGGTDGLVYYRKMIEQLPNILKRKALVGFEIGHTQGDAVAKLLLNKFPNAKVEIVKDLNGKQRMVFAFIESM</sequence>
<proteinExistence type="inferred from homology"/>
<accession>A0A9E8LUL8</accession>
<dbReference type="InterPro" id="IPR007848">
    <property type="entry name" value="Small_mtfrase_dom"/>
</dbReference>
<keyword evidence="2 5" id="KW-0808">Transferase</keyword>
<dbReference type="EMBL" id="CP106878">
    <property type="protein sequence ID" value="WAA09650.1"/>
    <property type="molecule type" value="Genomic_DNA"/>
</dbReference>
<dbReference type="AlphaFoldDB" id="A0A9E8LUL8"/>
<dbReference type="Gene3D" id="3.40.50.150">
    <property type="entry name" value="Vaccinia Virus protein VP39"/>
    <property type="match status" value="1"/>
</dbReference>
<dbReference type="InterPro" id="IPR019874">
    <property type="entry name" value="RF_methyltr_PrmC"/>
</dbReference>
<dbReference type="SUPFAM" id="SSF53335">
    <property type="entry name" value="S-adenosyl-L-methionine-dependent methyltransferases"/>
    <property type="match status" value="1"/>
</dbReference>
<dbReference type="HAMAP" id="MF_02126">
    <property type="entry name" value="RF_methyltr_PrmC"/>
    <property type="match status" value="1"/>
</dbReference>
<evidence type="ECO:0000256" key="3">
    <source>
        <dbReference type="ARBA" id="ARBA00022691"/>
    </source>
</evidence>
<dbReference type="InterPro" id="IPR029063">
    <property type="entry name" value="SAM-dependent_MTases_sf"/>
</dbReference>
<dbReference type="Pfam" id="PF17827">
    <property type="entry name" value="PrmC_N"/>
    <property type="match status" value="1"/>
</dbReference>
<comment type="caution">
    <text evidence="5">Lacks conserved residue(s) required for the propagation of feature annotation.</text>
</comment>
<dbReference type="InterPro" id="IPR002052">
    <property type="entry name" value="DNA_methylase_N6_adenine_CS"/>
</dbReference>
<dbReference type="InterPro" id="IPR004556">
    <property type="entry name" value="HemK-like"/>
</dbReference>
<dbReference type="GO" id="GO:0003676">
    <property type="term" value="F:nucleic acid binding"/>
    <property type="evidence" value="ECO:0007669"/>
    <property type="project" value="InterPro"/>
</dbReference>
<dbReference type="PROSITE" id="PS00092">
    <property type="entry name" value="N6_MTASE"/>
    <property type="match status" value="1"/>
</dbReference>
<dbReference type="NCBIfam" id="TIGR03534">
    <property type="entry name" value="RF_mod_PrmC"/>
    <property type="match status" value="1"/>
</dbReference>
<dbReference type="NCBIfam" id="TIGR00536">
    <property type="entry name" value="hemK_fam"/>
    <property type="match status" value="1"/>
</dbReference>
<evidence type="ECO:0000313" key="9">
    <source>
        <dbReference type="Proteomes" id="UP001164718"/>
    </source>
</evidence>
<evidence type="ECO:0000256" key="2">
    <source>
        <dbReference type="ARBA" id="ARBA00022679"/>
    </source>
</evidence>
<keyword evidence="1 5" id="KW-0489">Methyltransferase</keyword>
<dbReference type="GO" id="GO:0102559">
    <property type="term" value="F:peptide chain release factor N(5)-glutamine methyltransferase activity"/>
    <property type="evidence" value="ECO:0007669"/>
    <property type="project" value="UniProtKB-EC"/>
</dbReference>
<evidence type="ECO:0000256" key="4">
    <source>
        <dbReference type="ARBA" id="ARBA00048391"/>
    </source>
</evidence>
<dbReference type="KEGG" id="faf:OE104_14190"/>
<feature type="binding site" evidence="5">
    <location>
        <begin position="128"/>
        <end position="132"/>
    </location>
    <ligand>
        <name>S-adenosyl-L-methionine</name>
        <dbReference type="ChEBI" id="CHEBI:59789"/>
    </ligand>
</feature>
<feature type="binding site" evidence="5">
    <location>
        <begin position="194"/>
        <end position="197"/>
    </location>
    <ligand>
        <name>substrate</name>
    </ligand>
</feature>
<feature type="domain" description="Release factor glutamine methyltransferase N-terminal" evidence="7">
    <location>
        <begin position="12"/>
        <end position="80"/>
    </location>
</feature>
<evidence type="ECO:0000313" key="8">
    <source>
        <dbReference type="EMBL" id="WAA09650.1"/>
    </source>
</evidence>
<evidence type="ECO:0000256" key="5">
    <source>
        <dbReference type="HAMAP-Rule" id="MF_02126"/>
    </source>
</evidence>
<comment type="function">
    <text evidence="5">Methylates the class 1 translation termination release factors RF1/PrfA and RF2/PrfB on the glutamine residue of the universally conserved GGQ motif.</text>
</comment>
<dbReference type="InterPro" id="IPR050320">
    <property type="entry name" value="N5-glutamine_MTase"/>
</dbReference>
<organism evidence="8 9">
    <name type="scientific">Fervidibacillus albus</name>
    <dbReference type="NCBI Taxonomy" id="2980026"/>
    <lineage>
        <taxon>Bacteria</taxon>
        <taxon>Bacillati</taxon>
        <taxon>Bacillota</taxon>
        <taxon>Bacilli</taxon>
        <taxon>Bacillales</taxon>
        <taxon>Bacillaceae</taxon>
        <taxon>Fervidibacillus</taxon>
    </lineage>
</organism>
<dbReference type="CDD" id="cd02440">
    <property type="entry name" value="AdoMet_MTases"/>
    <property type="match status" value="1"/>
</dbReference>
<dbReference type="InterPro" id="IPR040758">
    <property type="entry name" value="PrmC_N"/>
</dbReference>
<evidence type="ECO:0000259" key="7">
    <source>
        <dbReference type="Pfam" id="PF17827"/>
    </source>
</evidence>
<comment type="catalytic activity">
    <reaction evidence="4 5">
        <text>L-glutaminyl-[peptide chain release factor] + S-adenosyl-L-methionine = N(5)-methyl-L-glutaminyl-[peptide chain release factor] + S-adenosyl-L-homocysteine + H(+)</text>
        <dbReference type="Rhea" id="RHEA:42896"/>
        <dbReference type="Rhea" id="RHEA-COMP:10271"/>
        <dbReference type="Rhea" id="RHEA-COMP:10272"/>
        <dbReference type="ChEBI" id="CHEBI:15378"/>
        <dbReference type="ChEBI" id="CHEBI:30011"/>
        <dbReference type="ChEBI" id="CHEBI:57856"/>
        <dbReference type="ChEBI" id="CHEBI:59789"/>
        <dbReference type="ChEBI" id="CHEBI:61891"/>
        <dbReference type="EC" id="2.1.1.297"/>
    </reaction>
</comment>
<protein>
    <recommendedName>
        <fullName evidence="5">Release factor glutamine methyltransferase</fullName>
        <shortName evidence="5">RF MTase</shortName>
        <ecNumber evidence="5">2.1.1.297</ecNumber>
    </recommendedName>
    <alternativeName>
        <fullName evidence="5">N5-glutamine methyltransferase PrmC</fullName>
    </alternativeName>
    <alternativeName>
        <fullName evidence="5">Protein-(glutamine-N5) MTase PrmC</fullName>
    </alternativeName>
    <alternativeName>
        <fullName evidence="5">Protein-glutamine N-methyltransferase PrmC</fullName>
    </alternativeName>
</protein>
<feature type="binding site" evidence="5">
    <location>
        <position position="194"/>
    </location>
    <ligand>
        <name>S-adenosyl-L-methionine</name>
        <dbReference type="ChEBI" id="CHEBI:59789"/>
    </ligand>
</feature>
<dbReference type="GO" id="GO:0032259">
    <property type="term" value="P:methylation"/>
    <property type="evidence" value="ECO:0007669"/>
    <property type="project" value="UniProtKB-KW"/>
</dbReference>
<dbReference type="RefSeq" id="WP_275417431.1">
    <property type="nucleotide sequence ID" value="NZ_CP106878.1"/>
</dbReference>
<dbReference type="Pfam" id="PF05175">
    <property type="entry name" value="MTS"/>
    <property type="match status" value="1"/>
</dbReference>
<keyword evidence="9" id="KW-1185">Reference proteome</keyword>
<dbReference type="EC" id="2.1.1.297" evidence="5"/>
<gene>
    <name evidence="5 8" type="primary">prmC</name>
    <name evidence="8" type="ORF">OE104_14190</name>
</gene>
<dbReference type="PANTHER" id="PTHR18895:SF74">
    <property type="entry name" value="MTRF1L RELEASE FACTOR GLUTAMINE METHYLTRANSFERASE"/>
    <property type="match status" value="1"/>
</dbReference>
<dbReference type="Gene3D" id="1.10.8.10">
    <property type="entry name" value="DNA helicase RuvA subunit, C-terminal domain"/>
    <property type="match status" value="1"/>
</dbReference>
<feature type="binding site" evidence="5">
    <location>
        <position position="151"/>
    </location>
    <ligand>
        <name>S-adenosyl-L-methionine</name>
        <dbReference type="ChEBI" id="CHEBI:59789"/>
    </ligand>
</feature>
<comment type="similarity">
    <text evidence="5">Belongs to the protein N5-glutamine methyltransferase family. PrmC subfamily.</text>
</comment>
<dbReference type="PANTHER" id="PTHR18895">
    <property type="entry name" value="HEMK METHYLTRANSFERASE"/>
    <property type="match status" value="1"/>
</dbReference>
<keyword evidence="3 5" id="KW-0949">S-adenosyl-L-methionine</keyword>
<dbReference type="Proteomes" id="UP001164718">
    <property type="component" value="Chromosome"/>
</dbReference>
<evidence type="ECO:0000259" key="6">
    <source>
        <dbReference type="Pfam" id="PF05175"/>
    </source>
</evidence>